<name>A0A9P9FZF8_FUSSL</name>
<dbReference type="Pfam" id="PF06985">
    <property type="entry name" value="HET"/>
    <property type="match status" value="1"/>
</dbReference>
<evidence type="ECO:0000313" key="2">
    <source>
        <dbReference type="EMBL" id="KAH7228388.1"/>
    </source>
</evidence>
<dbReference type="InterPro" id="IPR010730">
    <property type="entry name" value="HET"/>
</dbReference>
<feature type="domain" description="Heterokaryon incompatibility" evidence="1">
    <location>
        <begin position="171"/>
        <end position="328"/>
    </location>
</feature>
<comment type="caution">
    <text evidence="2">The sequence shown here is derived from an EMBL/GenBank/DDBJ whole genome shotgun (WGS) entry which is preliminary data.</text>
</comment>
<dbReference type="PANTHER" id="PTHR33112">
    <property type="entry name" value="DOMAIN PROTEIN, PUTATIVE-RELATED"/>
    <property type="match status" value="1"/>
</dbReference>
<dbReference type="AlphaFoldDB" id="A0A9P9FZF8"/>
<dbReference type="EMBL" id="JAGTJS010000045">
    <property type="protein sequence ID" value="KAH7228388.1"/>
    <property type="molecule type" value="Genomic_DNA"/>
</dbReference>
<proteinExistence type="predicted"/>
<accession>A0A9P9FZF8</accession>
<organism evidence="2 3">
    <name type="scientific">Fusarium solani</name>
    <name type="common">Filamentous fungus</name>
    <dbReference type="NCBI Taxonomy" id="169388"/>
    <lineage>
        <taxon>Eukaryota</taxon>
        <taxon>Fungi</taxon>
        <taxon>Dikarya</taxon>
        <taxon>Ascomycota</taxon>
        <taxon>Pezizomycotina</taxon>
        <taxon>Sordariomycetes</taxon>
        <taxon>Hypocreomycetidae</taxon>
        <taxon>Hypocreales</taxon>
        <taxon>Nectriaceae</taxon>
        <taxon>Fusarium</taxon>
        <taxon>Fusarium solani species complex</taxon>
    </lineage>
</organism>
<dbReference type="PANTHER" id="PTHR33112:SF16">
    <property type="entry name" value="HETEROKARYON INCOMPATIBILITY DOMAIN-CONTAINING PROTEIN"/>
    <property type="match status" value="1"/>
</dbReference>
<evidence type="ECO:0000259" key="1">
    <source>
        <dbReference type="Pfam" id="PF06985"/>
    </source>
</evidence>
<evidence type="ECO:0000313" key="3">
    <source>
        <dbReference type="Proteomes" id="UP000736672"/>
    </source>
</evidence>
<protein>
    <submittedName>
        <fullName evidence="2">Heterokaryon incompatibility protein-domain-containing protein</fullName>
    </submittedName>
</protein>
<sequence length="653" mass="72469">MAPEMCIVCKGLSERTIIDYNSLYHKALDGCPGCSLLLTAILRVLDREPRAKSLDIQPGEGAWIEPLVVRVSRADGSEHGIEIYRQAEGQALAPSNDCPGPRWPFVGFARPVSPNSASALMLARRWVEDCTETHTECPKESQTVLPTRVLLLGSLPTNVRLVLSQGKPAKYVALSHCWGSSMPLKLTTSSLASLMEGISMESLPKTFQDAVHITRFLGIDYLWIDSLCILQDCPEDWAAESSQMARIYTTAWVTIAADQTSECTGGIFGERRTEDLTSTPIRLSSCPCNHCTVYVRRWRSIAYPSANHSVNSQTPTSGLNTRGWVLQERLMSPRTLHFTGSEVAWECPRQVSCECRLGNQDPGQHLIFKRAFVYPIEGDIRVHGPLASEAGNELSLLPQLHWHLVVYEFTARVLSVSTDRLPALSGLASILCQRTSQEYYFGLLSAQPARSLLWRITTGSHRSGPSRRLPQAYAPSWSFGSVTGRVEFGPKPEYARTFRPRVRIHGVTKVLASTNPYGPGTGVVSLEGLLVPVRIEDSRYPGTRSEVDRLFVVNTAFESNNAPYDYPENCPWSYFQPDVDDCEEIAAGHPTFFLVVGDYSARPITFLLGLILSGEVGTDGTMRYRRVGFVTDGGNSRIRKWSEYGSTKRIQLI</sequence>
<dbReference type="Proteomes" id="UP000736672">
    <property type="component" value="Unassembled WGS sequence"/>
</dbReference>
<dbReference type="OrthoDB" id="5347061at2759"/>
<keyword evidence="3" id="KW-1185">Reference proteome</keyword>
<reference evidence="2" key="1">
    <citation type="journal article" date="2021" name="Nat. Commun.">
        <title>Genetic determinants of endophytism in the Arabidopsis root mycobiome.</title>
        <authorList>
            <person name="Mesny F."/>
            <person name="Miyauchi S."/>
            <person name="Thiergart T."/>
            <person name="Pickel B."/>
            <person name="Atanasova L."/>
            <person name="Karlsson M."/>
            <person name="Huettel B."/>
            <person name="Barry K.W."/>
            <person name="Haridas S."/>
            <person name="Chen C."/>
            <person name="Bauer D."/>
            <person name="Andreopoulos W."/>
            <person name="Pangilinan J."/>
            <person name="LaButti K."/>
            <person name="Riley R."/>
            <person name="Lipzen A."/>
            <person name="Clum A."/>
            <person name="Drula E."/>
            <person name="Henrissat B."/>
            <person name="Kohler A."/>
            <person name="Grigoriev I.V."/>
            <person name="Martin F.M."/>
            <person name="Hacquard S."/>
        </authorList>
    </citation>
    <scope>NUCLEOTIDE SEQUENCE</scope>
    <source>
        <strain evidence="2">FSSC 5 MPI-SDFR-AT-0091</strain>
    </source>
</reference>
<gene>
    <name evidence="2" type="ORF">B0J15DRAFT_228360</name>
</gene>